<dbReference type="Ensembl" id="ENSEBUT00000018545.1">
    <property type="protein sequence ID" value="ENSEBUP00000017969.1"/>
    <property type="gene ID" value="ENSEBUG00000011227.1"/>
</dbReference>
<keyword evidence="2" id="KW-0677">Repeat</keyword>
<evidence type="ECO:0000313" key="4">
    <source>
        <dbReference type="Ensembl" id="ENSEBUP00000017969.1"/>
    </source>
</evidence>
<dbReference type="Gene3D" id="3.80.10.10">
    <property type="entry name" value="Ribonuclease Inhibitor"/>
    <property type="match status" value="2"/>
</dbReference>
<keyword evidence="3" id="KW-0732">Signal</keyword>
<evidence type="ECO:0000256" key="1">
    <source>
        <dbReference type="ARBA" id="ARBA00022614"/>
    </source>
</evidence>
<dbReference type="InterPro" id="IPR003591">
    <property type="entry name" value="Leu-rich_rpt_typical-subtyp"/>
</dbReference>
<keyword evidence="1" id="KW-0433">Leucine-rich repeat</keyword>
<dbReference type="SUPFAM" id="SSF52058">
    <property type="entry name" value="L domain-like"/>
    <property type="match status" value="1"/>
</dbReference>
<dbReference type="InterPro" id="IPR050541">
    <property type="entry name" value="LRR_TM_domain-containing"/>
</dbReference>
<evidence type="ECO:0000256" key="2">
    <source>
        <dbReference type="ARBA" id="ARBA00022737"/>
    </source>
</evidence>
<dbReference type="GO" id="GO:0005886">
    <property type="term" value="C:plasma membrane"/>
    <property type="evidence" value="ECO:0007669"/>
    <property type="project" value="TreeGrafter"/>
</dbReference>
<dbReference type="OMA" id="TTCICES"/>
<protein>
    <submittedName>
        <fullName evidence="4">Uncharacterized protein</fullName>
    </submittedName>
</protein>
<feature type="signal peptide" evidence="3">
    <location>
        <begin position="1"/>
        <end position="25"/>
    </location>
</feature>
<dbReference type="AlphaFoldDB" id="A0A8C4WXG6"/>
<sequence>LVRVKFPLTVLLAFMTSNLLPKVTFFCPHFCKCDIQQRSVSCPCQYLTVIPKGIPRETRSLDLNKNWLRLLRREDFAEHPLIENLKLSDNFIRTIEPGVFEKLPFLRSLSLSGNHLWLLQNKALTDGLFHGLGYLRHLKVGTLSQLVNLVQLCIHHVSASVLSDYSFQGLLQLRVLEIDCWPFLRVLQPNSLQGLYLTSLTITNTRLAAIPSPALRKMLHLQFLNLSHNPLKIINTGAFSSLSNLQQLYLVRSQLSHIEHQAFQGLGMLTVLNISCNRLMFFDNQSFQTTDSLKILGVENNPLVCSCNLLWLDQLLHNLNSGHITKCYIFTGRGRHQFFELCCGWKLNWVSRLPTFVGVCKVSFMKRRRAITGTVNKSQTPAQSSGYSLAKETASVELIFCTEHGAQAQEDCTTCICESNN</sequence>
<dbReference type="Pfam" id="PF13855">
    <property type="entry name" value="LRR_8"/>
    <property type="match status" value="2"/>
</dbReference>
<dbReference type="SMART" id="SM00369">
    <property type="entry name" value="LRR_TYP"/>
    <property type="match status" value="5"/>
</dbReference>
<dbReference type="Proteomes" id="UP000694388">
    <property type="component" value="Unplaced"/>
</dbReference>
<evidence type="ECO:0000256" key="3">
    <source>
        <dbReference type="SAM" id="SignalP"/>
    </source>
</evidence>
<reference evidence="4" key="1">
    <citation type="submission" date="2025-08" db="UniProtKB">
        <authorList>
            <consortium name="Ensembl"/>
        </authorList>
    </citation>
    <scope>IDENTIFICATION</scope>
</reference>
<keyword evidence="5" id="KW-1185">Reference proteome</keyword>
<proteinExistence type="predicted"/>
<feature type="chain" id="PRO_5034138830" evidence="3">
    <location>
        <begin position="26"/>
        <end position="421"/>
    </location>
</feature>
<evidence type="ECO:0000313" key="5">
    <source>
        <dbReference type="Proteomes" id="UP000694388"/>
    </source>
</evidence>
<dbReference type="GeneTree" id="ENSGT00940000156665"/>
<dbReference type="PANTHER" id="PTHR24369:SF212">
    <property type="entry name" value="LEUCINE-RICH REPEAT-CONTAINING PROTEIN 4B-LIKE"/>
    <property type="match status" value="1"/>
</dbReference>
<name>A0A8C4WXG6_EPTBU</name>
<dbReference type="InterPro" id="IPR032675">
    <property type="entry name" value="LRR_dom_sf"/>
</dbReference>
<accession>A0A8C4WXG6</accession>
<dbReference type="InterPro" id="IPR001611">
    <property type="entry name" value="Leu-rich_rpt"/>
</dbReference>
<dbReference type="PANTHER" id="PTHR24369">
    <property type="entry name" value="ANTIGEN BSP, PUTATIVE-RELATED"/>
    <property type="match status" value="1"/>
</dbReference>
<reference evidence="4" key="2">
    <citation type="submission" date="2025-09" db="UniProtKB">
        <authorList>
            <consortium name="Ensembl"/>
        </authorList>
    </citation>
    <scope>IDENTIFICATION</scope>
</reference>
<organism evidence="4 5">
    <name type="scientific">Eptatretus burgeri</name>
    <name type="common">Inshore hagfish</name>
    <dbReference type="NCBI Taxonomy" id="7764"/>
    <lineage>
        <taxon>Eukaryota</taxon>
        <taxon>Metazoa</taxon>
        <taxon>Chordata</taxon>
        <taxon>Craniata</taxon>
        <taxon>Vertebrata</taxon>
        <taxon>Cyclostomata</taxon>
        <taxon>Myxini</taxon>
        <taxon>Myxiniformes</taxon>
        <taxon>Myxinidae</taxon>
        <taxon>Eptatretinae</taxon>
        <taxon>Eptatretus</taxon>
    </lineage>
</organism>